<gene>
    <name evidence="1" type="ORF">AWH56_19535</name>
</gene>
<reference evidence="1" key="1">
    <citation type="submission" date="2016-10" db="EMBL/GenBank/DDBJ databases">
        <title>Draft genome sequences of four alkaliphilic bacteria belonging to the Anaerobacillus genus.</title>
        <authorList>
            <person name="Bassil N.M."/>
            <person name="Lloyd J.R."/>
        </authorList>
    </citation>
    <scope>NUCLEOTIDE SEQUENCE [LARGE SCALE GENOMIC DNA]</scope>
    <source>
        <strain evidence="1">NB2006</strain>
    </source>
</reference>
<dbReference type="KEGG" id="aia:AWH56_017330"/>
<dbReference type="NCBIfam" id="TIGR02530">
    <property type="entry name" value="flg_new"/>
    <property type="match status" value="1"/>
</dbReference>
<organism evidence="1">
    <name type="scientific">Anaerobacillus isosaccharinicus</name>
    <dbReference type="NCBI Taxonomy" id="1532552"/>
    <lineage>
        <taxon>Bacteria</taxon>
        <taxon>Bacillati</taxon>
        <taxon>Bacillota</taxon>
        <taxon>Bacilli</taxon>
        <taxon>Bacillales</taxon>
        <taxon>Bacillaceae</taxon>
        <taxon>Anaerobacillus</taxon>
    </lineage>
</organism>
<accession>A0A1S2L6J0</accession>
<protein>
    <submittedName>
        <fullName evidence="1">Flagellar protein</fullName>
    </submittedName>
</protein>
<keyword evidence="1" id="KW-0282">Flagellum</keyword>
<dbReference type="AlphaFoldDB" id="A0A1S2L6J0"/>
<dbReference type="OrthoDB" id="165650at2"/>
<dbReference type="EMBL" id="LQXD01000165">
    <property type="protein sequence ID" value="OIJ08102.1"/>
    <property type="molecule type" value="Genomic_DNA"/>
</dbReference>
<keyword evidence="1" id="KW-0969">Cilium</keyword>
<dbReference type="InterPro" id="IPR013367">
    <property type="entry name" value="Flagellar_put"/>
</dbReference>
<keyword evidence="1" id="KW-0966">Cell projection</keyword>
<name>A0A1S2L6J0_9BACI</name>
<dbReference type="Pfam" id="PF12611">
    <property type="entry name" value="Flagellar_put"/>
    <property type="match status" value="1"/>
</dbReference>
<evidence type="ECO:0000313" key="1">
    <source>
        <dbReference type="EMBL" id="OIJ08102.1"/>
    </source>
</evidence>
<sequence>MEVNKLDNKIQAHHLHQLPRPGVLQKKHGMPSTSFKTLLNAEIQDKLELKISKHAEKRLQDRGILINDRQWSEISVKMQEAKAKGVNDSLVVLKDAALVVSAKNNTVITALDRDEAKTQIFTNINGTILID</sequence>
<proteinExistence type="predicted"/>
<comment type="caution">
    <text evidence="1">The sequence shown here is derived from an EMBL/GenBank/DDBJ whole genome shotgun (WGS) entry which is preliminary data.</text>
</comment>